<proteinExistence type="predicted"/>
<dbReference type="AlphaFoldDB" id="F8L8X3"/>
<keyword evidence="2" id="KW-1185">Reference proteome</keyword>
<dbReference type="RefSeq" id="WP_013943739.1">
    <property type="nucleotide sequence ID" value="NC_015713.1"/>
</dbReference>
<accession>F8L8X3</accession>
<organism evidence="1 2">
    <name type="scientific">Simkania negevensis (strain ATCC VR-1471 / DSM 27360 / Z)</name>
    <dbReference type="NCBI Taxonomy" id="331113"/>
    <lineage>
        <taxon>Bacteria</taxon>
        <taxon>Pseudomonadati</taxon>
        <taxon>Chlamydiota</taxon>
        <taxon>Chlamydiia</taxon>
        <taxon>Parachlamydiales</taxon>
        <taxon>Simkaniaceae</taxon>
        <taxon>Simkania</taxon>
    </lineage>
</organism>
<gene>
    <name evidence="1" type="primary">ytqB</name>
    <name evidence="1" type="ordered locus">SNE_A13950</name>
</gene>
<dbReference type="EC" id="2.1.1.-" evidence="1"/>
<name>F8L8X3_SIMNZ</name>
<dbReference type="GO" id="GO:0032259">
    <property type="term" value="P:methylation"/>
    <property type="evidence" value="ECO:0007669"/>
    <property type="project" value="UniProtKB-KW"/>
</dbReference>
<protein>
    <submittedName>
        <fullName evidence="1">Hypothetical rRNA methylase</fullName>
        <ecNumber evidence="1">2.1.1.-</ecNumber>
    </submittedName>
</protein>
<dbReference type="KEGG" id="sng:SNE_A13950"/>
<reference evidence="1 2" key="2">
    <citation type="journal article" date="2011" name="Mol. Biol. Evol.">
        <title>Unity in variety--the pan-genome of the Chlamydiae.</title>
        <authorList>
            <person name="Collingro A."/>
            <person name="Tischler P."/>
            <person name="Weinmaier T."/>
            <person name="Penz T."/>
            <person name="Heinz E."/>
            <person name="Brunham R.C."/>
            <person name="Read T.D."/>
            <person name="Bavoil P.M."/>
            <person name="Sachse K."/>
            <person name="Kahane S."/>
            <person name="Friedman M.G."/>
            <person name="Rattei T."/>
            <person name="Myers G.S."/>
            <person name="Horn M."/>
        </authorList>
    </citation>
    <scope>NUCLEOTIDE SEQUENCE [LARGE SCALE GENOMIC DNA]</scope>
    <source>
        <strain evidence="2">ATCC VR-1471 / Z</strain>
    </source>
</reference>
<keyword evidence="1" id="KW-0489">Methyltransferase</keyword>
<dbReference type="EMBL" id="FR872582">
    <property type="protein sequence ID" value="CCB89272.1"/>
    <property type="molecule type" value="Genomic_DNA"/>
</dbReference>
<evidence type="ECO:0000313" key="1">
    <source>
        <dbReference type="EMBL" id="CCB89272.1"/>
    </source>
</evidence>
<dbReference type="CDD" id="cd02440">
    <property type="entry name" value="AdoMet_MTases"/>
    <property type="match status" value="1"/>
</dbReference>
<dbReference type="InterPro" id="IPR010719">
    <property type="entry name" value="MnmM_MeTrfase"/>
</dbReference>
<dbReference type="STRING" id="331113.SNE_A13950"/>
<dbReference type="PANTHER" id="PTHR35276:SF1">
    <property type="entry name" value="TRNA (MNM(5)S(2)U34)-METHYLTRANSFERASE, CHLOROPLASTIC"/>
    <property type="match status" value="1"/>
</dbReference>
<sequence length="195" mass="21862">MQKYERIKGMILSHIELAHQYWKSFLKPGDFVIDATCGNGYDSLALAQMVSGHVLCIDIQERAINATREKLKKNLTPSIFKVITYHLGSHEHFPPLKAAPSLIVYNLGYLPGSDKTVVTDAFETLKSLKEALSLLKPGGAICLTCYVGHPGGEEEEKMLLSFSKSLNKNDFNVCYHQWINRLKSPSLLLIQKLNN</sequence>
<evidence type="ECO:0000313" key="2">
    <source>
        <dbReference type="Proteomes" id="UP000000496"/>
    </source>
</evidence>
<dbReference type="HOGENOM" id="CLU_079190_1_0_0"/>
<dbReference type="eggNOG" id="COG2890">
    <property type="taxonomic scope" value="Bacteria"/>
</dbReference>
<keyword evidence="1" id="KW-0808">Transferase</keyword>
<dbReference type="Proteomes" id="UP000000496">
    <property type="component" value="Chromosome gsn.131"/>
</dbReference>
<dbReference type="Gene3D" id="3.40.50.150">
    <property type="entry name" value="Vaccinia Virus protein VP39"/>
    <property type="match status" value="1"/>
</dbReference>
<dbReference type="GO" id="GO:0008168">
    <property type="term" value="F:methyltransferase activity"/>
    <property type="evidence" value="ECO:0007669"/>
    <property type="project" value="UniProtKB-KW"/>
</dbReference>
<reference key="1">
    <citation type="journal article" date="2011" name="Mol. Biol. Evol.">
        <title>Unity in variety -- the pan-genome of the Chlamydiae.</title>
        <authorList>
            <person name="Collingro A."/>
            <person name="Tischler P."/>
            <person name="Weinmaier T."/>
            <person name="Penz T."/>
            <person name="Heinz E."/>
            <person name="Brunham R.C."/>
            <person name="Read T.D."/>
            <person name="Bavoil P.M."/>
            <person name="Sachse K."/>
            <person name="Kahane S."/>
            <person name="Friedman M.G."/>
            <person name="Rattei T."/>
            <person name="Myers G.S.A."/>
            <person name="Horn M."/>
        </authorList>
    </citation>
    <scope>NUCLEOTIDE SEQUENCE</scope>
    <source>
        <strain>Z</strain>
    </source>
</reference>
<dbReference type="InterPro" id="IPR029063">
    <property type="entry name" value="SAM-dependent_MTases_sf"/>
</dbReference>
<dbReference type="SUPFAM" id="SSF53335">
    <property type="entry name" value="S-adenosyl-L-methionine-dependent methyltransferases"/>
    <property type="match status" value="1"/>
</dbReference>
<dbReference type="Pfam" id="PF06962">
    <property type="entry name" value="rRNA_methylase"/>
    <property type="match status" value="1"/>
</dbReference>
<dbReference type="PANTHER" id="PTHR35276">
    <property type="entry name" value="S-ADENOSYL-L-METHIONINE-DEPENDENT METHYLTRANSFERASES SUPERFAMILY PROTEIN"/>
    <property type="match status" value="1"/>
</dbReference>